<evidence type="ECO:0000313" key="5">
    <source>
        <dbReference type="Proteomes" id="UP001251528"/>
    </source>
</evidence>
<dbReference type="Pfam" id="PF20237">
    <property type="entry name" value="DUF6594"/>
    <property type="match status" value="1"/>
</dbReference>
<dbReference type="EMBL" id="JASWJB010000133">
    <property type="protein sequence ID" value="KAK2595394.1"/>
    <property type="molecule type" value="Genomic_DNA"/>
</dbReference>
<feature type="compositionally biased region" description="Polar residues" evidence="1">
    <location>
        <begin position="191"/>
        <end position="202"/>
    </location>
</feature>
<feature type="compositionally biased region" description="Basic and acidic residues" evidence="1">
    <location>
        <begin position="260"/>
        <end position="270"/>
    </location>
</feature>
<dbReference type="Proteomes" id="UP001251528">
    <property type="component" value="Unassembled WGS sequence"/>
</dbReference>
<reference evidence="4" key="1">
    <citation type="submission" date="2023-06" db="EMBL/GenBank/DDBJ databases">
        <title>Conoideocrella luteorostrata (Hypocreales: Clavicipitaceae), a potential biocontrol fungus for elongate hemlock scale in United States Christmas tree production areas.</title>
        <authorList>
            <person name="Barrett H."/>
            <person name="Lovett B."/>
            <person name="Macias A.M."/>
            <person name="Stajich J.E."/>
            <person name="Kasson M.T."/>
        </authorList>
    </citation>
    <scope>NUCLEOTIDE SEQUENCE</scope>
    <source>
        <strain evidence="4">ARSEF 14590</strain>
    </source>
</reference>
<feature type="transmembrane region" description="Helical" evidence="2">
    <location>
        <begin position="569"/>
        <end position="587"/>
    </location>
</feature>
<evidence type="ECO:0000259" key="3">
    <source>
        <dbReference type="Pfam" id="PF20237"/>
    </source>
</evidence>
<proteinExistence type="predicted"/>
<accession>A0AAJ0FXJ9</accession>
<feature type="region of interest" description="Disordered" evidence="1">
    <location>
        <begin position="255"/>
        <end position="307"/>
    </location>
</feature>
<comment type="caution">
    <text evidence="4">The sequence shown here is derived from an EMBL/GenBank/DDBJ whole genome shotgun (WGS) entry which is preliminary data.</text>
</comment>
<dbReference type="PANTHER" id="PTHR34502">
    <property type="entry name" value="DUF6594 DOMAIN-CONTAINING PROTEIN-RELATED"/>
    <property type="match status" value="1"/>
</dbReference>
<keyword evidence="2" id="KW-0812">Transmembrane</keyword>
<name>A0AAJ0FXJ9_9HYPO</name>
<feature type="compositionally biased region" description="Polar residues" evidence="1">
    <location>
        <begin position="160"/>
        <end position="171"/>
    </location>
</feature>
<feature type="region of interest" description="Disordered" evidence="1">
    <location>
        <begin position="1"/>
        <end position="63"/>
    </location>
</feature>
<keyword evidence="5" id="KW-1185">Reference proteome</keyword>
<gene>
    <name evidence="4" type="ORF">QQS21_006868</name>
</gene>
<keyword evidence="2" id="KW-0472">Membrane</keyword>
<dbReference type="AlphaFoldDB" id="A0AAJ0FXJ9"/>
<feature type="transmembrane region" description="Helical" evidence="2">
    <location>
        <begin position="603"/>
        <end position="621"/>
    </location>
</feature>
<evidence type="ECO:0000256" key="2">
    <source>
        <dbReference type="SAM" id="Phobius"/>
    </source>
</evidence>
<organism evidence="4 5">
    <name type="scientific">Conoideocrella luteorostrata</name>
    <dbReference type="NCBI Taxonomy" id="1105319"/>
    <lineage>
        <taxon>Eukaryota</taxon>
        <taxon>Fungi</taxon>
        <taxon>Dikarya</taxon>
        <taxon>Ascomycota</taxon>
        <taxon>Pezizomycotina</taxon>
        <taxon>Sordariomycetes</taxon>
        <taxon>Hypocreomycetidae</taxon>
        <taxon>Hypocreales</taxon>
        <taxon>Clavicipitaceae</taxon>
        <taxon>Conoideocrella</taxon>
    </lineage>
</organism>
<evidence type="ECO:0000256" key="1">
    <source>
        <dbReference type="SAM" id="MobiDB-lite"/>
    </source>
</evidence>
<feature type="compositionally biased region" description="Basic and acidic residues" evidence="1">
    <location>
        <begin position="149"/>
        <end position="159"/>
    </location>
</feature>
<evidence type="ECO:0000313" key="4">
    <source>
        <dbReference type="EMBL" id="KAK2595394.1"/>
    </source>
</evidence>
<protein>
    <recommendedName>
        <fullName evidence="3">DUF6594 domain-containing protein</fullName>
    </recommendedName>
</protein>
<keyword evidence="2" id="KW-1133">Transmembrane helix</keyword>
<feature type="transmembrane region" description="Helical" evidence="2">
    <location>
        <begin position="545"/>
        <end position="562"/>
    </location>
</feature>
<dbReference type="PANTHER" id="PTHR34502:SF6">
    <property type="entry name" value="DUF6594 DOMAIN-CONTAINING PROTEIN"/>
    <property type="match status" value="1"/>
</dbReference>
<feature type="domain" description="DUF6594" evidence="3">
    <location>
        <begin position="324"/>
        <end position="587"/>
    </location>
</feature>
<feature type="region of interest" description="Disordered" evidence="1">
    <location>
        <begin position="149"/>
        <end position="209"/>
    </location>
</feature>
<dbReference type="InterPro" id="IPR046529">
    <property type="entry name" value="DUF6594"/>
</dbReference>
<sequence length="622" mass="68440">MSAASVVKGTEDDSVAHPQVQQIENDEGASLTPESEAEVLTTDRNGVEPEAFPELTDHETETSVKTQTLESMASLEIASPRPSPHIPSSNFMTARVEDCWDDDEPHAHNDYTPPSSFCVTTPPVNEALHHNPRASGMSIKPWLSEIHPQETKDEPRRLQTDPSDVPAQQNTSRRRPSVMDYLVSQGPVKYPTSTTEAGSPTSRRAAEGYVWPGHDRGPIHGRMGGQPNVFTGYHGDEKKSQIGWAAQKPSFRLVDNPLNVHDDHVPESSHRRGYSQSGEHNVPPPPSSSISAPHSDNRSEIYTGPSPANLDYANRLDGIAPTGYQQLATKLSGDTSGQPITPIYRRFSALHHRLLLYMQDEIADLERQLISLEAKDTVKRSYSGGVIPASRRQDRWINGSLADQKTEILGLIGYKLSQYSKVLHHDVAQMLFTNTGKDQVLASFCKAQDIPAPTWRDIHLYKTYLATSKLIIDDETRFLDASNDLVSLNAEFQPGDGFNMAGDGPTPMPNTAEEQSFTNFYKDNDKSPSTRADHGMSGRPNEAKFARLALSAMCVVFVPIVTFSVIPSFVGRMAIVLLIAVSVGIMVEQSDLLPEAEGHKMEWIMYSGLYLCAMATVAGAVR</sequence>